<sequence>MALQHQKSSEQKSSITAANTDSGVSAVQLKDNRMQSEVQQKLSNTSSEPIQKKENKTGLPDHLKSGMENLSNQSLDHVKVHYNSSKPAKVQALAYAQGSNIHIGPGQEKHLPHELGHVVQQMEGRVKPNTKVDGMPVNNDAGLEQEATNMGNRAIQRAASHSQKNVNPVQAKKSNPDYTAQFQSMDHLGIPGVNYAVMNQKNYNQWQHTIQAKSALNGVQHNGDQVVVTQFQNSDEVKQFFLPNKVVGGLVILEGILSLAAGVALLVISHGAAFVPGIAGISVGVAKIVRGALTIHGGDKPSPKHKAAIDALRLFEAAVALTAGAIGMNIPGIIFGVAKTLRSLLHILMDCMDKDNPSLAYKVFSGIASALHWIEVAAGFASGSIDAHHAGASEIATKAITATNSMSVSTSKIVRASNQTAGAVKTVRNKSQQAPDIHSPLLE</sequence>
<evidence type="ECO:0000259" key="3">
    <source>
        <dbReference type="Pfam" id="PF13699"/>
    </source>
</evidence>
<evidence type="ECO:0000313" key="4">
    <source>
        <dbReference type="EMBL" id="QSW89357.1"/>
    </source>
</evidence>
<evidence type="ECO:0000313" key="5">
    <source>
        <dbReference type="Proteomes" id="UP000663440"/>
    </source>
</evidence>
<feature type="transmembrane region" description="Helical" evidence="2">
    <location>
        <begin position="274"/>
        <end position="293"/>
    </location>
</feature>
<dbReference type="Proteomes" id="UP000663440">
    <property type="component" value="Chromosome"/>
</dbReference>
<feature type="compositionally biased region" description="Basic and acidic residues" evidence="1">
    <location>
        <begin position="50"/>
        <end position="65"/>
    </location>
</feature>
<dbReference type="Pfam" id="PF13699">
    <property type="entry name" value="eCIS_core"/>
    <property type="match status" value="1"/>
</dbReference>
<evidence type="ECO:0000256" key="2">
    <source>
        <dbReference type="SAM" id="Phobius"/>
    </source>
</evidence>
<evidence type="ECO:0000256" key="1">
    <source>
        <dbReference type="SAM" id="MobiDB-lite"/>
    </source>
</evidence>
<dbReference type="EMBL" id="CP071448">
    <property type="protein sequence ID" value="QSW89357.1"/>
    <property type="molecule type" value="Genomic_DNA"/>
</dbReference>
<feature type="compositionally biased region" description="Polar residues" evidence="1">
    <location>
        <begin position="35"/>
        <end position="49"/>
    </location>
</feature>
<gene>
    <name evidence="4" type="ORF">J0383_00745</name>
</gene>
<proteinExistence type="predicted"/>
<organism evidence="4 5">
    <name type="scientific">Flavobacterium endoglycinae</name>
    <dbReference type="NCBI Taxonomy" id="2816357"/>
    <lineage>
        <taxon>Bacteria</taxon>
        <taxon>Pseudomonadati</taxon>
        <taxon>Bacteroidota</taxon>
        <taxon>Flavobacteriia</taxon>
        <taxon>Flavobacteriales</taxon>
        <taxon>Flavobacteriaceae</taxon>
        <taxon>Flavobacterium</taxon>
    </lineage>
</organism>
<keyword evidence="2" id="KW-0812">Transmembrane</keyword>
<dbReference type="InterPro" id="IPR025295">
    <property type="entry name" value="eCIS_core_dom"/>
</dbReference>
<name>A0ABX7QE85_9FLAO</name>
<feature type="region of interest" description="Disordered" evidence="1">
    <location>
        <begin position="424"/>
        <end position="443"/>
    </location>
</feature>
<keyword evidence="2" id="KW-1133">Transmembrane helix</keyword>
<feature type="compositionally biased region" description="Polar residues" evidence="1">
    <location>
        <begin position="11"/>
        <end position="25"/>
    </location>
</feature>
<reference evidence="4 5" key="1">
    <citation type="submission" date="2021-03" db="EMBL/GenBank/DDBJ databases">
        <title>Flavobacterium kribbensis sp. nov, an endophytic bacteria, isolated from soybean.</title>
        <authorList>
            <person name="Lee J."/>
            <person name="Seo J."/>
        </authorList>
    </citation>
    <scope>NUCLEOTIDE SEQUENCE [LARGE SCALE GENOMIC DNA]</scope>
    <source>
        <strain evidence="4 5">BB8</strain>
    </source>
</reference>
<dbReference type="RefSeq" id="WP_207296550.1">
    <property type="nucleotide sequence ID" value="NZ_CP071448.1"/>
</dbReference>
<accession>A0ABX7QE85</accession>
<keyword evidence="2" id="KW-0472">Membrane</keyword>
<feature type="domain" description="eCIS core" evidence="3">
    <location>
        <begin position="59"/>
        <end position="124"/>
    </location>
</feature>
<protein>
    <submittedName>
        <fullName evidence="4">DUF4157 domain-containing protein</fullName>
    </submittedName>
</protein>
<feature type="region of interest" description="Disordered" evidence="1">
    <location>
        <begin position="1"/>
        <end position="66"/>
    </location>
</feature>
<feature type="transmembrane region" description="Helical" evidence="2">
    <location>
        <begin position="246"/>
        <end position="268"/>
    </location>
</feature>
<keyword evidence="5" id="KW-1185">Reference proteome</keyword>
<feature type="transmembrane region" description="Helical" evidence="2">
    <location>
        <begin position="314"/>
        <end position="338"/>
    </location>
</feature>